<dbReference type="Pfam" id="PF03168">
    <property type="entry name" value="LEA_2"/>
    <property type="match status" value="1"/>
</dbReference>
<feature type="compositionally biased region" description="Basic and acidic residues" evidence="1">
    <location>
        <begin position="149"/>
        <end position="160"/>
    </location>
</feature>
<feature type="domain" description="Late embryogenesis abundant protein LEA-2 subgroup" evidence="2">
    <location>
        <begin position="67"/>
        <end position="157"/>
    </location>
</feature>
<dbReference type="AlphaFoldDB" id="A0A974XWI4"/>
<dbReference type="SUPFAM" id="SSF117070">
    <property type="entry name" value="LEA14-like"/>
    <property type="match status" value="1"/>
</dbReference>
<dbReference type="Gene3D" id="2.60.40.1820">
    <property type="match status" value="1"/>
</dbReference>
<protein>
    <submittedName>
        <fullName evidence="3">LEA type 2 family protein</fullName>
    </submittedName>
</protein>
<organism evidence="3 4">
    <name type="scientific">Agrilutibacter solisilvae</name>
    <dbReference type="NCBI Taxonomy" id="2763317"/>
    <lineage>
        <taxon>Bacteria</taxon>
        <taxon>Pseudomonadati</taxon>
        <taxon>Pseudomonadota</taxon>
        <taxon>Gammaproteobacteria</taxon>
        <taxon>Lysobacterales</taxon>
        <taxon>Lysobacteraceae</taxon>
        <taxon>Agrilutibacter</taxon>
    </lineage>
</organism>
<gene>
    <name evidence="3" type="ORF">I8J32_010140</name>
</gene>
<proteinExistence type="predicted"/>
<dbReference type="KEGG" id="lsf:I8J32_010140"/>
<reference evidence="3 4" key="1">
    <citation type="submission" date="2021-03" db="EMBL/GenBank/DDBJ databases">
        <title>Lysobacter sp. nov. isolated from soil of gangwondo yeongwol, south Korea.</title>
        <authorList>
            <person name="Kim K.R."/>
            <person name="Kim K.H."/>
            <person name="Jeon C.O."/>
        </authorList>
    </citation>
    <scope>NUCLEOTIDE SEQUENCE [LARGE SCALE GENOMIC DNA]</scope>
    <source>
        <strain evidence="3 4">R19</strain>
    </source>
</reference>
<dbReference type="InterPro" id="IPR004864">
    <property type="entry name" value="LEA_2"/>
</dbReference>
<dbReference type="Proteomes" id="UP000639274">
    <property type="component" value="Chromosome"/>
</dbReference>
<evidence type="ECO:0000256" key="1">
    <source>
        <dbReference type="SAM" id="MobiDB-lite"/>
    </source>
</evidence>
<dbReference type="EMBL" id="CP071518">
    <property type="protein sequence ID" value="QSX77166.1"/>
    <property type="molecule type" value="Genomic_DNA"/>
</dbReference>
<evidence type="ECO:0000313" key="4">
    <source>
        <dbReference type="Proteomes" id="UP000639274"/>
    </source>
</evidence>
<feature type="region of interest" description="Disordered" evidence="1">
    <location>
        <begin position="145"/>
        <end position="175"/>
    </location>
</feature>
<evidence type="ECO:0000313" key="3">
    <source>
        <dbReference type="EMBL" id="QSX77166.1"/>
    </source>
</evidence>
<evidence type="ECO:0000259" key="2">
    <source>
        <dbReference type="Pfam" id="PF03168"/>
    </source>
</evidence>
<name>A0A974XWI4_9GAMM</name>
<keyword evidence="4" id="KW-1185">Reference proteome</keyword>
<sequence>MPAGRTPAVRAPGAPRPPPRCCGGTTWVLLAAMVTACSSGPVRRVSEPAAQIQQLTVRADGRWSVDLRIENFSSVPMRFDSLDLAMKVAGQDAGHITAQPAVSIGPESGDVVTAVFTPQVAGKLAVADALAAGRSVAYTLSGEMTATPDESRQRRFEVERSSQLSPAPGLPGVMR</sequence>
<accession>A0A974XWI4</accession>